<feature type="region of interest" description="Disordered" evidence="1">
    <location>
        <begin position="92"/>
        <end position="171"/>
    </location>
</feature>
<feature type="compositionally biased region" description="Basic and acidic residues" evidence="1">
    <location>
        <begin position="135"/>
        <end position="146"/>
    </location>
</feature>
<evidence type="ECO:0000256" key="1">
    <source>
        <dbReference type="SAM" id="MobiDB-lite"/>
    </source>
</evidence>
<sequence length="171" mass="17819">MAPFTPARWVVGEVLVWFGTGWVRLLPVRGRGRAGGDSSLQVSATAWLRLLGRCGDTPGTPPCAVVRVPLFAGGVRKEVGVTPIFFSPPPCRSAERNRTGACRGVPAATQRGGGEPTTKRGARSHPGGPPETQEDSAHPALYEHSHGWVGGNSCDASQDETKSGAPRGGNG</sequence>
<reference evidence="3" key="1">
    <citation type="submission" date="2011-12" db="EMBL/GenBank/DDBJ databases">
        <title>Complete genome sequence of Streptomyces cattleya strain DSM 46488.</title>
        <authorList>
            <person name="Ou H.-Y."/>
            <person name="Li P."/>
            <person name="Zhao C."/>
            <person name="O'Hagan D."/>
            <person name="Deng Z."/>
        </authorList>
    </citation>
    <scope>NUCLEOTIDE SEQUENCE [LARGE SCALE GENOMIC DNA]</scope>
    <source>
        <strain evidence="3">ATCC 35852 / DSM 46488 / JCM 4925 / NBRC 14057 / NRRL 8057</strain>
    </source>
</reference>
<dbReference type="HOGENOM" id="CLU_109836_0_0_11"/>
<proteinExistence type="predicted"/>
<dbReference type="KEGG" id="scy:SCATT_13430"/>
<dbReference type="AlphaFoldDB" id="G8WW58"/>
<evidence type="ECO:0000313" key="3">
    <source>
        <dbReference type="Proteomes" id="UP000007842"/>
    </source>
</evidence>
<dbReference type="Proteomes" id="UP000007842">
    <property type="component" value="Chromosome"/>
</dbReference>
<accession>G8WW58</accession>
<gene>
    <name evidence="2" type="ordered locus">SCATT_13430</name>
</gene>
<keyword evidence="3" id="KW-1185">Reference proteome</keyword>
<dbReference type="PATRIC" id="fig|1003195.29.peg.1349"/>
<organism evidence="2 3">
    <name type="scientific">Streptantibioticus cattleyicolor (strain ATCC 35852 / DSM 46488 / JCM 4925 / NBRC 14057 / NRRL 8057)</name>
    <name type="common">Streptomyces cattleya</name>
    <dbReference type="NCBI Taxonomy" id="1003195"/>
    <lineage>
        <taxon>Bacteria</taxon>
        <taxon>Bacillati</taxon>
        <taxon>Actinomycetota</taxon>
        <taxon>Actinomycetes</taxon>
        <taxon>Kitasatosporales</taxon>
        <taxon>Streptomycetaceae</taxon>
        <taxon>Streptantibioticus</taxon>
    </lineage>
</organism>
<evidence type="ECO:0000313" key="2">
    <source>
        <dbReference type="EMBL" id="AEW93714.1"/>
    </source>
</evidence>
<name>G8WW58_STREN</name>
<protein>
    <submittedName>
        <fullName evidence="2">Uncharacterized protein</fullName>
    </submittedName>
</protein>
<dbReference type="EMBL" id="CP003219">
    <property type="protein sequence ID" value="AEW93714.1"/>
    <property type="molecule type" value="Genomic_DNA"/>
</dbReference>